<sequence length="180" mass="21125">MDGIFYNLNGITSKKPITSKFWVLEWNDQFSLKENDITFDLDMDFVKLTYLVAKKIFGSTEKYHQLLLTTSTLYPYAGIDAEIKISKVEFEKISQKEKSIDNNKLLYYYDFLNIISSLQNLIQESKYIFCEFYKTLNVNTFMTTQNPLSPNGLMFAGYFGVMVPPVSVEWCHFERYCNYS</sequence>
<gene>
    <name evidence="1" type="ORF">HPE63_14350</name>
</gene>
<protein>
    <submittedName>
        <fullName evidence="1">Uncharacterized protein</fullName>
    </submittedName>
</protein>
<name>A0ABR7VDY5_9FLAO</name>
<proteinExistence type="predicted"/>
<reference evidence="1 2" key="1">
    <citation type="submission" date="2020-05" db="EMBL/GenBank/DDBJ databases">
        <title>The draft genome sequence of Maribacter arenosus CAU 1321.</title>
        <authorList>
            <person name="Mu L."/>
        </authorList>
    </citation>
    <scope>NUCLEOTIDE SEQUENCE [LARGE SCALE GENOMIC DNA]</scope>
    <source>
        <strain evidence="1 2">CAU 1321</strain>
    </source>
</reference>
<dbReference type="EMBL" id="JABTCG010000005">
    <property type="protein sequence ID" value="MBD0851860.1"/>
    <property type="molecule type" value="Genomic_DNA"/>
</dbReference>
<comment type="caution">
    <text evidence="1">The sequence shown here is derived from an EMBL/GenBank/DDBJ whole genome shotgun (WGS) entry which is preliminary data.</text>
</comment>
<dbReference type="RefSeq" id="WP_188314981.1">
    <property type="nucleotide sequence ID" value="NZ_JABTCG010000005.1"/>
</dbReference>
<accession>A0ABR7VDY5</accession>
<organism evidence="1 2">
    <name type="scientific">Maribacter arenosus</name>
    <dbReference type="NCBI Taxonomy" id="1854708"/>
    <lineage>
        <taxon>Bacteria</taxon>
        <taxon>Pseudomonadati</taxon>
        <taxon>Bacteroidota</taxon>
        <taxon>Flavobacteriia</taxon>
        <taxon>Flavobacteriales</taxon>
        <taxon>Flavobacteriaceae</taxon>
        <taxon>Maribacter</taxon>
    </lineage>
</organism>
<evidence type="ECO:0000313" key="1">
    <source>
        <dbReference type="EMBL" id="MBD0851860.1"/>
    </source>
</evidence>
<dbReference type="Proteomes" id="UP000598350">
    <property type="component" value="Unassembled WGS sequence"/>
</dbReference>
<keyword evidence="2" id="KW-1185">Reference proteome</keyword>
<evidence type="ECO:0000313" key="2">
    <source>
        <dbReference type="Proteomes" id="UP000598350"/>
    </source>
</evidence>